<dbReference type="EMBL" id="HACG01021876">
    <property type="protein sequence ID" value="CEK68741.1"/>
    <property type="molecule type" value="Transcribed_RNA"/>
</dbReference>
<name>A0A0B6ZLI9_9EUPU</name>
<organism evidence="1">
    <name type="scientific">Arion vulgaris</name>
    <dbReference type="NCBI Taxonomy" id="1028688"/>
    <lineage>
        <taxon>Eukaryota</taxon>
        <taxon>Metazoa</taxon>
        <taxon>Spiralia</taxon>
        <taxon>Lophotrochozoa</taxon>
        <taxon>Mollusca</taxon>
        <taxon>Gastropoda</taxon>
        <taxon>Heterobranchia</taxon>
        <taxon>Euthyneura</taxon>
        <taxon>Panpulmonata</taxon>
        <taxon>Eupulmonata</taxon>
        <taxon>Stylommatophora</taxon>
        <taxon>Helicina</taxon>
        <taxon>Arionoidea</taxon>
        <taxon>Arionidae</taxon>
        <taxon>Arion</taxon>
    </lineage>
</organism>
<protein>
    <submittedName>
        <fullName evidence="1">Uncharacterized protein</fullName>
    </submittedName>
</protein>
<dbReference type="AlphaFoldDB" id="A0A0B6ZLI9"/>
<proteinExistence type="predicted"/>
<reference evidence="1" key="1">
    <citation type="submission" date="2014-12" db="EMBL/GenBank/DDBJ databases">
        <title>Insight into the proteome of Arion vulgaris.</title>
        <authorList>
            <person name="Aradska J."/>
            <person name="Bulat T."/>
            <person name="Smidak R."/>
            <person name="Sarate P."/>
            <person name="Gangsoo J."/>
            <person name="Sialana F."/>
            <person name="Bilban M."/>
            <person name="Lubec G."/>
        </authorList>
    </citation>
    <scope>NUCLEOTIDE SEQUENCE</scope>
    <source>
        <tissue evidence="1">Skin</tissue>
    </source>
</reference>
<accession>A0A0B6ZLI9</accession>
<sequence length="71" mass="7839">MFKYQIQSIGEITGTSLKLKTKECVEVAGLSLPLELLKDNTNVLLEPLFLSLNKILLTALEVSETMDATEV</sequence>
<evidence type="ECO:0000313" key="1">
    <source>
        <dbReference type="EMBL" id="CEK68741.1"/>
    </source>
</evidence>
<gene>
    <name evidence="1" type="primary">ORF67516</name>
</gene>